<protein>
    <recommendedName>
        <fullName evidence="2">Regulatory protein zeste</fullName>
    </recommendedName>
</protein>
<evidence type="ECO:0000256" key="6">
    <source>
        <dbReference type="SAM" id="Coils"/>
    </source>
</evidence>
<dbReference type="InterPro" id="IPR028002">
    <property type="entry name" value="Myb_DNA-bind_5"/>
</dbReference>
<dbReference type="AlphaFoldDB" id="A0A8S9WXM4"/>
<dbReference type="Pfam" id="PF13873">
    <property type="entry name" value="Myb_DNA-bind_5"/>
    <property type="match status" value="1"/>
</dbReference>
<evidence type="ECO:0000313" key="8">
    <source>
        <dbReference type="EMBL" id="KAF6201443.1"/>
    </source>
</evidence>
<feature type="coiled-coil region" evidence="6">
    <location>
        <begin position="195"/>
        <end position="257"/>
    </location>
</feature>
<evidence type="ECO:0000256" key="2">
    <source>
        <dbReference type="ARBA" id="ARBA00016807"/>
    </source>
</evidence>
<comment type="subunit">
    <text evidence="1">Self-associates forming complexes of several hundred monomers.</text>
</comment>
<accession>A0A8S9WXM4</accession>
<comment type="caution">
    <text evidence="8">The sequence shown here is derived from an EMBL/GenBank/DDBJ whole genome shotgun (WGS) entry which is preliminary data.</text>
</comment>
<keyword evidence="4" id="KW-0804">Transcription</keyword>
<dbReference type="Proteomes" id="UP000466442">
    <property type="component" value="Unassembled WGS sequence"/>
</dbReference>
<dbReference type="EMBL" id="WIXP02000013">
    <property type="protein sequence ID" value="KAF6201443.1"/>
    <property type="molecule type" value="Genomic_DNA"/>
</dbReference>
<comment type="function">
    <text evidence="5">Involved in transvection phenomena (= synapsis-dependent gene expression), where the synaptic pairing of chromosomes carrying genes with which zeste interacts influences the expression of these genes. Zeste binds to DNA and stimulates transcription from a nearby promoter.</text>
</comment>
<evidence type="ECO:0000256" key="5">
    <source>
        <dbReference type="ARBA" id="ARBA00025466"/>
    </source>
</evidence>
<evidence type="ECO:0000256" key="3">
    <source>
        <dbReference type="ARBA" id="ARBA00023015"/>
    </source>
</evidence>
<evidence type="ECO:0000313" key="9">
    <source>
        <dbReference type="Proteomes" id="UP000466442"/>
    </source>
</evidence>
<keyword evidence="9" id="KW-1185">Reference proteome</keyword>
<evidence type="ECO:0000259" key="7">
    <source>
        <dbReference type="Pfam" id="PF13873"/>
    </source>
</evidence>
<gene>
    <name evidence="8" type="ORF">GE061_005892</name>
</gene>
<dbReference type="OrthoDB" id="6628530at2759"/>
<sequence length="262" mass="30256">MHNKDVVENKKTDALSVGLKKKCWEKIGVEYNSSGKYPTRTVMQLRKAWENIKTRRKALLALKKQGQLSTVRADYTPEIPPDPELDYLGVQIELRDCMDADTVLDRPKYLSEEDGTLVPLMEHQVVEEQEVVEEDTKPLFTQTKPLLEVMLEEGARQPASPATYPAPVLRKEGWHDRLTEQQYMLQSEELQKLKVEEGKMKVEEAKLKVEEANLRVEEAKLKVEEAKLRIEEANLRVEEAKLRIVDAKHRIHLKKREMGSMG</sequence>
<name>A0A8S9WXM4_APOLU</name>
<organism evidence="8 9">
    <name type="scientific">Apolygus lucorum</name>
    <name type="common">Small green plant bug</name>
    <name type="synonym">Lygocoris lucorum</name>
    <dbReference type="NCBI Taxonomy" id="248454"/>
    <lineage>
        <taxon>Eukaryota</taxon>
        <taxon>Metazoa</taxon>
        <taxon>Ecdysozoa</taxon>
        <taxon>Arthropoda</taxon>
        <taxon>Hexapoda</taxon>
        <taxon>Insecta</taxon>
        <taxon>Pterygota</taxon>
        <taxon>Neoptera</taxon>
        <taxon>Paraneoptera</taxon>
        <taxon>Hemiptera</taxon>
        <taxon>Heteroptera</taxon>
        <taxon>Panheteroptera</taxon>
        <taxon>Cimicomorpha</taxon>
        <taxon>Miridae</taxon>
        <taxon>Mirini</taxon>
        <taxon>Apolygus</taxon>
    </lineage>
</organism>
<keyword evidence="3" id="KW-0805">Transcription regulation</keyword>
<evidence type="ECO:0000256" key="1">
    <source>
        <dbReference type="ARBA" id="ARBA00011764"/>
    </source>
</evidence>
<reference evidence="8" key="1">
    <citation type="journal article" date="2021" name="Mol. Ecol. Resour.">
        <title>Apolygus lucorum genome provides insights into omnivorousness and mesophyll feeding.</title>
        <authorList>
            <person name="Liu Y."/>
            <person name="Liu H."/>
            <person name="Wang H."/>
            <person name="Huang T."/>
            <person name="Liu B."/>
            <person name="Yang B."/>
            <person name="Yin L."/>
            <person name="Li B."/>
            <person name="Zhang Y."/>
            <person name="Zhang S."/>
            <person name="Jiang F."/>
            <person name="Zhang X."/>
            <person name="Ren Y."/>
            <person name="Wang B."/>
            <person name="Wang S."/>
            <person name="Lu Y."/>
            <person name="Wu K."/>
            <person name="Fan W."/>
            <person name="Wang G."/>
        </authorList>
    </citation>
    <scope>NUCLEOTIDE SEQUENCE</scope>
    <source>
        <strain evidence="8">12Hb</strain>
    </source>
</reference>
<keyword evidence="6" id="KW-0175">Coiled coil</keyword>
<evidence type="ECO:0000256" key="4">
    <source>
        <dbReference type="ARBA" id="ARBA00023163"/>
    </source>
</evidence>
<proteinExistence type="predicted"/>
<feature type="domain" description="Myb/SANT-like DNA-binding" evidence="7">
    <location>
        <begin position="3"/>
        <end position="59"/>
    </location>
</feature>